<dbReference type="AlphaFoldDB" id="A0AAD8KRX5"/>
<dbReference type="FunFam" id="2.60.40.420:FF:000048">
    <property type="entry name" value="Early nodulin-like protein 18"/>
    <property type="match status" value="1"/>
</dbReference>
<feature type="chain" id="PRO_5042227050" description="Phytocyanin domain-containing protein" evidence="3">
    <location>
        <begin position="20"/>
        <end position="206"/>
    </location>
</feature>
<dbReference type="EMBL" id="JAUHHV010000005">
    <property type="protein sequence ID" value="KAK1425232.1"/>
    <property type="molecule type" value="Genomic_DNA"/>
</dbReference>
<keyword evidence="2" id="KW-0472">Membrane</keyword>
<dbReference type="InterPro" id="IPR003245">
    <property type="entry name" value="Phytocyanin_dom"/>
</dbReference>
<dbReference type="PANTHER" id="PTHR33021">
    <property type="entry name" value="BLUE COPPER PROTEIN"/>
    <property type="match status" value="1"/>
</dbReference>
<evidence type="ECO:0000256" key="2">
    <source>
        <dbReference type="SAM" id="Phobius"/>
    </source>
</evidence>
<keyword evidence="3" id="KW-0732">Signal</keyword>
<feature type="compositionally biased region" description="Pro residues" evidence="1">
    <location>
        <begin position="149"/>
        <end position="159"/>
    </location>
</feature>
<name>A0AAD8KRX5_TARER</name>
<dbReference type="SUPFAM" id="SSF49503">
    <property type="entry name" value="Cupredoxins"/>
    <property type="match status" value="1"/>
</dbReference>
<evidence type="ECO:0000313" key="6">
    <source>
        <dbReference type="Proteomes" id="UP001229421"/>
    </source>
</evidence>
<proteinExistence type="predicted"/>
<organism evidence="5 6">
    <name type="scientific">Tagetes erecta</name>
    <name type="common">African marigold</name>
    <dbReference type="NCBI Taxonomy" id="13708"/>
    <lineage>
        <taxon>Eukaryota</taxon>
        <taxon>Viridiplantae</taxon>
        <taxon>Streptophyta</taxon>
        <taxon>Embryophyta</taxon>
        <taxon>Tracheophyta</taxon>
        <taxon>Spermatophyta</taxon>
        <taxon>Magnoliopsida</taxon>
        <taxon>eudicotyledons</taxon>
        <taxon>Gunneridae</taxon>
        <taxon>Pentapetalae</taxon>
        <taxon>asterids</taxon>
        <taxon>campanulids</taxon>
        <taxon>Asterales</taxon>
        <taxon>Asteraceae</taxon>
        <taxon>Asteroideae</taxon>
        <taxon>Heliantheae alliance</taxon>
        <taxon>Tageteae</taxon>
        <taxon>Tagetes</taxon>
    </lineage>
</organism>
<dbReference type="Proteomes" id="UP001229421">
    <property type="component" value="Unassembled WGS sequence"/>
</dbReference>
<dbReference type="GO" id="GO:0005886">
    <property type="term" value="C:plasma membrane"/>
    <property type="evidence" value="ECO:0007669"/>
    <property type="project" value="TreeGrafter"/>
</dbReference>
<dbReference type="PANTHER" id="PTHR33021:SF213">
    <property type="entry name" value="OS12G0454600 PROTEIN"/>
    <property type="match status" value="1"/>
</dbReference>
<dbReference type="InterPro" id="IPR008972">
    <property type="entry name" value="Cupredoxin"/>
</dbReference>
<evidence type="ECO:0000256" key="3">
    <source>
        <dbReference type="SAM" id="SignalP"/>
    </source>
</evidence>
<evidence type="ECO:0000313" key="5">
    <source>
        <dbReference type="EMBL" id="KAK1425232.1"/>
    </source>
</evidence>
<feature type="compositionally biased region" description="Polar residues" evidence="1">
    <location>
        <begin position="164"/>
        <end position="175"/>
    </location>
</feature>
<keyword evidence="6" id="KW-1185">Reference proteome</keyword>
<dbReference type="PROSITE" id="PS51485">
    <property type="entry name" value="PHYTOCYANIN"/>
    <property type="match status" value="1"/>
</dbReference>
<dbReference type="GO" id="GO:0009055">
    <property type="term" value="F:electron transfer activity"/>
    <property type="evidence" value="ECO:0007669"/>
    <property type="project" value="InterPro"/>
</dbReference>
<feature type="transmembrane region" description="Helical" evidence="2">
    <location>
        <begin position="187"/>
        <end position="205"/>
    </location>
</feature>
<reference evidence="5" key="1">
    <citation type="journal article" date="2023" name="bioRxiv">
        <title>Improved chromosome-level genome assembly for marigold (Tagetes erecta).</title>
        <authorList>
            <person name="Jiang F."/>
            <person name="Yuan L."/>
            <person name="Wang S."/>
            <person name="Wang H."/>
            <person name="Xu D."/>
            <person name="Wang A."/>
            <person name="Fan W."/>
        </authorList>
    </citation>
    <scope>NUCLEOTIDE SEQUENCE</scope>
    <source>
        <strain evidence="5">WSJ</strain>
        <tissue evidence="5">Leaf</tissue>
    </source>
</reference>
<feature type="region of interest" description="Disordered" evidence="1">
    <location>
        <begin position="146"/>
        <end position="175"/>
    </location>
</feature>
<feature type="domain" description="Phytocyanin" evidence="4">
    <location>
        <begin position="21"/>
        <end position="141"/>
    </location>
</feature>
<feature type="signal peptide" evidence="3">
    <location>
        <begin position="1"/>
        <end position="19"/>
    </location>
</feature>
<keyword evidence="2" id="KW-0812">Transmembrane</keyword>
<protein>
    <recommendedName>
        <fullName evidence="4">Phytocyanin domain-containing protein</fullName>
    </recommendedName>
</protein>
<evidence type="ECO:0000259" key="4">
    <source>
        <dbReference type="PROSITE" id="PS51485"/>
    </source>
</evidence>
<accession>A0AAD8KRX5</accession>
<dbReference type="Pfam" id="PF02298">
    <property type="entry name" value="Cu_bind_like"/>
    <property type="match status" value="1"/>
</dbReference>
<sequence length="206" mass="22177">MAPAMYFTFVALFISGATAYTNYTVGGKSGWFFDQNTNTSSANYADWAANQTFDLGDYLIFNTNTNQTVVLTYNETTFRSCSIDNSSDSDTFIYGQGNENFGQPLTVAVPLTIVGLNYFFSDANDGIQCENGMAFGINVSHGVGLPPNLNQPPPPPYVEPPSNADGSLTPTVTNESSGAGLSVGGNVHWMVWYSFMLCGIFALLLV</sequence>
<comment type="caution">
    <text evidence="5">The sequence shown here is derived from an EMBL/GenBank/DDBJ whole genome shotgun (WGS) entry which is preliminary data.</text>
</comment>
<evidence type="ECO:0000256" key="1">
    <source>
        <dbReference type="SAM" id="MobiDB-lite"/>
    </source>
</evidence>
<dbReference type="InterPro" id="IPR039391">
    <property type="entry name" value="Phytocyanin-like"/>
</dbReference>
<gene>
    <name evidence="5" type="ORF">QVD17_20580</name>
</gene>
<dbReference type="Gene3D" id="2.60.40.420">
    <property type="entry name" value="Cupredoxins - blue copper proteins"/>
    <property type="match status" value="1"/>
</dbReference>
<keyword evidence="2" id="KW-1133">Transmembrane helix</keyword>